<dbReference type="EMBL" id="JAJISD010000001">
    <property type="protein sequence ID" value="MCC8427737.1"/>
    <property type="molecule type" value="Genomic_DNA"/>
</dbReference>
<dbReference type="Gene3D" id="3.10.450.50">
    <property type="match status" value="1"/>
</dbReference>
<dbReference type="Proteomes" id="UP001198862">
    <property type="component" value="Unassembled WGS sequence"/>
</dbReference>
<organism evidence="2 3">
    <name type="scientific">Reyranella aquatilis</name>
    <dbReference type="NCBI Taxonomy" id="2035356"/>
    <lineage>
        <taxon>Bacteria</taxon>
        <taxon>Pseudomonadati</taxon>
        <taxon>Pseudomonadota</taxon>
        <taxon>Alphaproteobacteria</taxon>
        <taxon>Hyphomicrobiales</taxon>
        <taxon>Reyranellaceae</taxon>
        <taxon>Reyranella</taxon>
    </lineage>
</organism>
<sequence>MSSSPSQAARWFDLFAAFGRSPGPDTYAAVFHPDGEVSDAGMATPTPASQVRDAIAHVLRLMPDLTIDMRRYRSRGAAVFVEAANRGTINGTPVAWGATYRVHLRDGGVHRGRRFYDQAALFRALRPDMAWLPQMPARPQGIVSAYADLVHDAPLNASFASDAIIEVPDQRRPLAPGEIFSHLAGAPLQAIDWAGDDRLMFVEWRRGDLLGVDRLELDGGRIVSMRRYFDTLGLLAEHDPSVTALRASLLSNAAGAD</sequence>
<evidence type="ECO:0000259" key="1">
    <source>
        <dbReference type="Pfam" id="PF12680"/>
    </source>
</evidence>
<keyword evidence="3" id="KW-1185">Reference proteome</keyword>
<evidence type="ECO:0000313" key="3">
    <source>
        <dbReference type="Proteomes" id="UP001198862"/>
    </source>
</evidence>
<dbReference type="Pfam" id="PF12680">
    <property type="entry name" value="SnoaL_2"/>
    <property type="match status" value="1"/>
</dbReference>
<dbReference type="InterPro" id="IPR037401">
    <property type="entry name" value="SnoaL-like"/>
</dbReference>
<feature type="domain" description="SnoaL-like" evidence="1">
    <location>
        <begin position="15"/>
        <end position="108"/>
    </location>
</feature>
<protein>
    <submittedName>
        <fullName evidence="2">Nuclear transport factor 2 family protein</fullName>
    </submittedName>
</protein>
<evidence type="ECO:0000313" key="2">
    <source>
        <dbReference type="EMBL" id="MCC8427737.1"/>
    </source>
</evidence>
<proteinExistence type="predicted"/>
<comment type="caution">
    <text evidence="2">The sequence shown here is derived from an EMBL/GenBank/DDBJ whole genome shotgun (WGS) entry which is preliminary data.</text>
</comment>
<gene>
    <name evidence="2" type="ORF">LJ725_02090</name>
</gene>
<reference evidence="2 3" key="1">
    <citation type="submission" date="2021-11" db="EMBL/GenBank/DDBJ databases">
        <authorList>
            <person name="Lee D.-H."/>
            <person name="Kim S.-B."/>
        </authorList>
    </citation>
    <scope>NUCLEOTIDE SEQUENCE [LARGE SCALE GENOMIC DNA]</scope>
    <source>
        <strain evidence="2 3">KCTC 52223</strain>
    </source>
</reference>
<accession>A0ABS8KPQ0</accession>
<dbReference type="SUPFAM" id="SSF54427">
    <property type="entry name" value="NTF2-like"/>
    <property type="match status" value="2"/>
</dbReference>
<name>A0ABS8KPQ0_9HYPH</name>
<dbReference type="InterPro" id="IPR032710">
    <property type="entry name" value="NTF2-like_dom_sf"/>
</dbReference>